<evidence type="ECO:0000313" key="4">
    <source>
        <dbReference type="Proteomes" id="UP001169066"/>
    </source>
</evidence>
<feature type="signal peptide" evidence="1">
    <location>
        <begin position="1"/>
        <end position="22"/>
    </location>
</feature>
<feature type="domain" description="DUF306" evidence="2">
    <location>
        <begin position="33"/>
        <end position="98"/>
    </location>
</feature>
<dbReference type="EMBL" id="JAQIBC010000006">
    <property type="protein sequence ID" value="MDM5264232.1"/>
    <property type="molecule type" value="Genomic_DNA"/>
</dbReference>
<name>A0ABT7QTY4_9BACT</name>
<comment type="caution">
    <text evidence="3">The sequence shown here is derived from an EMBL/GenBank/DDBJ whole genome shotgun (WGS) entry which is preliminary data.</text>
</comment>
<protein>
    <submittedName>
        <fullName evidence="3">META domain-containing protein</fullName>
    </submittedName>
</protein>
<reference evidence="3" key="1">
    <citation type="submission" date="2023-01" db="EMBL/GenBank/DDBJ databases">
        <title>Sulfurovum sp. XTW-4 genome assembly.</title>
        <authorList>
            <person name="Wang J."/>
        </authorList>
    </citation>
    <scope>NUCLEOTIDE SEQUENCE</scope>
    <source>
        <strain evidence="3">XTW-4</strain>
    </source>
</reference>
<accession>A0ABT7QTY4</accession>
<dbReference type="Proteomes" id="UP001169066">
    <property type="component" value="Unassembled WGS sequence"/>
</dbReference>
<keyword evidence="4" id="KW-1185">Reference proteome</keyword>
<organism evidence="3 4">
    <name type="scientific">Sulfurovum xiamenensis</name>
    <dbReference type="NCBI Taxonomy" id="3019066"/>
    <lineage>
        <taxon>Bacteria</taxon>
        <taxon>Pseudomonadati</taxon>
        <taxon>Campylobacterota</taxon>
        <taxon>Epsilonproteobacteria</taxon>
        <taxon>Campylobacterales</taxon>
        <taxon>Sulfurovaceae</taxon>
        <taxon>Sulfurovum</taxon>
    </lineage>
</organism>
<dbReference type="RefSeq" id="WP_008241876.1">
    <property type="nucleotide sequence ID" value="NZ_JAQIBC010000006.1"/>
</dbReference>
<evidence type="ECO:0000313" key="3">
    <source>
        <dbReference type="EMBL" id="MDM5264232.1"/>
    </source>
</evidence>
<feature type="chain" id="PRO_5045644432" evidence="1">
    <location>
        <begin position="23"/>
        <end position="143"/>
    </location>
</feature>
<dbReference type="InterPro" id="IPR005184">
    <property type="entry name" value="DUF306_Meta_HslJ"/>
</dbReference>
<sequence>MLTSKTLITTLLVSLCTSYLTAQTKSVDLDEIDGNWHLRTMDGKEVRKARAILDFDAKHMRLSGFDGCNPISGELKKSADTRIFSKLSTTPSECRQSIHRYVRKRLHKTVKEGFTVTKAKQNGVEGILIKSASHELFLKWMSS</sequence>
<keyword evidence="1" id="KW-0732">Signal</keyword>
<dbReference type="Pfam" id="PF03724">
    <property type="entry name" value="META"/>
    <property type="match status" value="1"/>
</dbReference>
<evidence type="ECO:0000256" key="1">
    <source>
        <dbReference type="SAM" id="SignalP"/>
    </source>
</evidence>
<proteinExistence type="predicted"/>
<dbReference type="Gene3D" id="2.40.128.270">
    <property type="match status" value="1"/>
</dbReference>
<dbReference type="InterPro" id="IPR038670">
    <property type="entry name" value="HslJ-like_sf"/>
</dbReference>
<gene>
    <name evidence="3" type="ORF">PF327_08505</name>
</gene>
<evidence type="ECO:0000259" key="2">
    <source>
        <dbReference type="Pfam" id="PF03724"/>
    </source>
</evidence>